<evidence type="ECO:0000256" key="2">
    <source>
        <dbReference type="SAM" id="MobiDB-lite"/>
    </source>
</evidence>
<dbReference type="Proteomes" id="UP001153636">
    <property type="component" value="Chromosome 18"/>
</dbReference>
<dbReference type="InterPro" id="IPR000618">
    <property type="entry name" value="Insect_cuticle"/>
</dbReference>
<dbReference type="PANTHER" id="PTHR10380:SF200">
    <property type="entry name" value="CUTICULAR PROTEIN 49AB-RELATED"/>
    <property type="match status" value="1"/>
</dbReference>
<dbReference type="OrthoDB" id="6379191at2759"/>
<accession>A0A9P0CK20</accession>
<organism evidence="4 5">
    <name type="scientific">Psylliodes chrysocephalus</name>
    <dbReference type="NCBI Taxonomy" id="3402493"/>
    <lineage>
        <taxon>Eukaryota</taxon>
        <taxon>Metazoa</taxon>
        <taxon>Ecdysozoa</taxon>
        <taxon>Arthropoda</taxon>
        <taxon>Hexapoda</taxon>
        <taxon>Insecta</taxon>
        <taxon>Pterygota</taxon>
        <taxon>Neoptera</taxon>
        <taxon>Endopterygota</taxon>
        <taxon>Coleoptera</taxon>
        <taxon>Polyphaga</taxon>
        <taxon>Cucujiformia</taxon>
        <taxon>Chrysomeloidea</taxon>
        <taxon>Chrysomelidae</taxon>
        <taxon>Galerucinae</taxon>
        <taxon>Alticini</taxon>
        <taxon>Psylliodes</taxon>
    </lineage>
</organism>
<feature type="region of interest" description="Disordered" evidence="2">
    <location>
        <begin position="23"/>
        <end position="43"/>
    </location>
</feature>
<sequence length="224" mass="25885">MMKKWAPYCFLIFIGLSNAQRHQQDSEDGQYHPDDEGQYIEDNSGQYVPDYSGSYYDDGTGRYAGDNSGQYKGLDDKYRHQNQFSNKGNYASATSVKNQFVQPKIQKVRPTVNALPTVPVKFGKYDDNRWKIIKLFSDVNKDGFNWEYETENEISGKENAKIFNLGTKDEALRTKGFYQYTGADNKVYNVEYTADENGFIPRGNHLHPILQKAILENLKRKNRK</sequence>
<dbReference type="PROSITE" id="PS51155">
    <property type="entry name" value="CHIT_BIND_RR_2"/>
    <property type="match status" value="1"/>
</dbReference>
<dbReference type="EMBL" id="OV651830">
    <property type="protein sequence ID" value="CAH1104802.1"/>
    <property type="molecule type" value="Genomic_DNA"/>
</dbReference>
<feature type="signal peptide" evidence="3">
    <location>
        <begin position="1"/>
        <end position="19"/>
    </location>
</feature>
<feature type="compositionally biased region" description="Basic and acidic residues" evidence="2">
    <location>
        <begin position="23"/>
        <end position="35"/>
    </location>
</feature>
<proteinExistence type="predicted"/>
<keyword evidence="1" id="KW-0193">Cuticle</keyword>
<evidence type="ECO:0008006" key="6">
    <source>
        <dbReference type="Google" id="ProtNLM"/>
    </source>
</evidence>
<evidence type="ECO:0000256" key="3">
    <source>
        <dbReference type="SAM" id="SignalP"/>
    </source>
</evidence>
<dbReference type="GO" id="GO:0062129">
    <property type="term" value="C:chitin-based extracellular matrix"/>
    <property type="evidence" value="ECO:0007669"/>
    <property type="project" value="TreeGrafter"/>
</dbReference>
<reference evidence="4" key="1">
    <citation type="submission" date="2022-01" db="EMBL/GenBank/DDBJ databases">
        <authorList>
            <person name="King R."/>
        </authorList>
    </citation>
    <scope>NUCLEOTIDE SEQUENCE</scope>
</reference>
<dbReference type="GO" id="GO:0008010">
    <property type="term" value="F:structural constituent of chitin-based larval cuticle"/>
    <property type="evidence" value="ECO:0007669"/>
    <property type="project" value="TreeGrafter"/>
</dbReference>
<dbReference type="PANTHER" id="PTHR10380">
    <property type="entry name" value="CUTICLE PROTEIN"/>
    <property type="match status" value="1"/>
</dbReference>
<keyword evidence="3" id="KW-0732">Signal</keyword>
<evidence type="ECO:0000256" key="1">
    <source>
        <dbReference type="PROSITE-ProRule" id="PRU00497"/>
    </source>
</evidence>
<evidence type="ECO:0000313" key="4">
    <source>
        <dbReference type="EMBL" id="CAH1104802.1"/>
    </source>
</evidence>
<dbReference type="AlphaFoldDB" id="A0A9P0CK20"/>
<dbReference type="Pfam" id="PF00379">
    <property type="entry name" value="Chitin_bind_4"/>
    <property type="match status" value="1"/>
</dbReference>
<protein>
    <recommendedName>
        <fullName evidence="6">Larval cuticle protein LCP-30</fullName>
    </recommendedName>
</protein>
<dbReference type="InterPro" id="IPR050468">
    <property type="entry name" value="Cuticle_Struct_Prot"/>
</dbReference>
<name>A0A9P0CK20_9CUCU</name>
<evidence type="ECO:0000313" key="5">
    <source>
        <dbReference type="Proteomes" id="UP001153636"/>
    </source>
</evidence>
<keyword evidence="5" id="KW-1185">Reference proteome</keyword>
<gene>
    <name evidence="4" type="ORF">PSYICH_LOCUS6079</name>
</gene>
<feature type="chain" id="PRO_5040445626" description="Larval cuticle protein LCP-30" evidence="3">
    <location>
        <begin position="20"/>
        <end position="224"/>
    </location>
</feature>